<reference evidence="2 3" key="1">
    <citation type="submission" date="2014-02" db="EMBL/GenBank/DDBJ databases">
        <title>Transposable element dynamics among asymbiotic and ectomycorrhizal Amanita fungi.</title>
        <authorList>
            <consortium name="DOE Joint Genome Institute"/>
            <person name="Hess J."/>
            <person name="Skrede I."/>
            <person name="Wolfe B."/>
            <person name="LaButti K."/>
            <person name="Ohm R.A."/>
            <person name="Grigoriev I.V."/>
            <person name="Pringle A."/>
        </authorList>
    </citation>
    <scope>NUCLEOTIDE SEQUENCE [LARGE SCALE GENOMIC DNA]</scope>
    <source>
        <strain evidence="2 3">SKay4041</strain>
    </source>
</reference>
<feature type="chain" id="PRO_5013355521" evidence="1">
    <location>
        <begin position="20"/>
        <end position="144"/>
    </location>
</feature>
<feature type="signal peptide" evidence="1">
    <location>
        <begin position="1"/>
        <end position="19"/>
    </location>
</feature>
<evidence type="ECO:0000313" key="2">
    <source>
        <dbReference type="EMBL" id="PFH51688.1"/>
    </source>
</evidence>
<dbReference type="Proteomes" id="UP000242287">
    <property type="component" value="Unassembled WGS sequence"/>
</dbReference>
<keyword evidence="1" id="KW-0732">Signal</keyword>
<dbReference type="AlphaFoldDB" id="A0A2A9NNK8"/>
<protein>
    <submittedName>
        <fullName evidence="2">Uncharacterized protein</fullName>
    </submittedName>
</protein>
<accession>A0A2A9NNK8</accession>
<keyword evidence="3" id="KW-1185">Reference proteome</keyword>
<gene>
    <name evidence="2" type="ORF">AMATHDRAFT_46865</name>
</gene>
<dbReference type="EMBL" id="KZ301985">
    <property type="protein sequence ID" value="PFH51688.1"/>
    <property type="molecule type" value="Genomic_DNA"/>
</dbReference>
<organism evidence="2 3">
    <name type="scientific">Amanita thiersii Skay4041</name>
    <dbReference type="NCBI Taxonomy" id="703135"/>
    <lineage>
        <taxon>Eukaryota</taxon>
        <taxon>Fungi</taxon>
        <taxon>Dikarya</taxon>
        <taxon>Basidiomycota</taxon>
        <taxon>Agaricomycotina</taxon>
        <taxon>Agaricomycetes</taxon>
        <taxon>Agaricomycetidae</taxon>
        <taxon>Agaricales</taxon>
        <taxon>Pluteineae</taxon>
        <taxon>Amanitaceae</taxon>
        <taxon>Amanita</taxon>
    </lineage>
</organism>
<proteinExistence type="predicted"/>
<name>A0A2A9NNK8_9AGAR</name>
<evidence type="ECO:0000256" key="1">
    <source>
        <dbReference type="SAM" id="SignalP"/>
    </source>
</evidence>
<sequence>MRLFLIATALLSFLTAVSAVVDVEWIPRILEPAANAVLKPGTVQRIVWDTSKKPSATNGLITMIHARDHEIRRGRSYLGGHISPPFDILAQNGSIKFIVPDHIYADNRAPYYRVSCPSFVGLDKRFKCIWALGLTTAKSVVDLK</sequence>
<evidence type="ECO:0000313" key="3">
    <source>
        <dbReference type="Proteomes" id="UP000242287"/>
    </source>
</evidence>